<dbReference type="PANTHER" id="PTHR30408">
    <property type="entry name" value="TYPE-1 RESTRICTION ENZYME ECOKI SPECIFICITY PROTEIN"/>
    <property type="match status" value="1"/>
</dbReference>
<comment type="caution">
    <text evidence="5">The sequence shown here is derived from an EMBL/GenBank/DDBJ whole genome shotgun (WGS) entry which is preliminary data.</text>
</comment>
<evidence type="ECO:0000256" key="1">
    <source>
        <dbReference type="ARBA" id="ARBA00010923"/>
    </source>
</evidence>
<accession>A0A1S1K6B3</accession>
<organism evidence="5 6">
    <name type="scientific">Mycobacterium syngnathidarum</name>
    <dbReference type="NCBI Taxonomy" id="1908205"/>
    <lineage>
        <taxon>Bacteria</taxon>
        <taxon>Bacillati</taxon>
        <taxon>Actinomycetota</taxon>
        <taxon>Actinomycetes</taxon>
        <taxon>Mycobacteriales</taxon>
        <taxon>Mycobacteriaceae</taxon>
        <taxon>Mycobacterium</taxon>
    </lineage>
</organism>
<dbReference type="PANTHER" id="PTHR30408:SF12">
    <property type="entry name" value="TYPE I RESTRICTION ENZYME MJAVIII SPECIFICITY SUBUNIT"/>
    <property type="match status" value="1"/>
</dbReference>
<dbReference type="GO" id="GO:0003677">
    <property type="term" value="F:DNA binding"/>
    <property type="evidence" value="ECO:0007669"/>
    <property type="project" value="UniProtKB-KW"/>
</dbReference>
<gene>
    <name evidence="5" type="ORF">BKG61_08485</name>
</gene>
<proteinExistence type="inferred from homology"/>
<evidence type="ECO:0000313" key="5">
    <source>
        <dbReference type="EMBL" id="OHU01541.1"/>
    </source>
</evidence>
<evidence type="ECO:0000256" key="2">
    <source>
        <dbReference type="ARBA" id="ARBA00022747"/>
    </source>
</evidence>
<dbReference type="OrthoDB" id="3197085at2"/>
<dbReference type="InterPro" id="IPR052021">
    <property type="entry name" value="Type-I_RS_S_subunit"/>
</dbReference>
<accession>A0A1Q9WFE1</accession>
<dbReference type="Gene3D" id="1.10.287.1120">
    <property type="entry name" value="Bipartite methylase S protein"/>
    <property type="match status" value="1"/>
</dbReference>
<evidence type="ECO:0000313" key="6">
    <source>
        <dbReference type="Proteomes" id="UP000179636"/>
    </source>
</evidence>
<dbReference type="InterPro" id="IPR000055">
    <property type="entry name" value="Restrct_endonuc_typeI_TRD"/>
</dbReference>
<reference evidence="5 6" key="1">
    <citation type="submission" date="2016-10" db="EMBL/GenBank/DDBJ databases">
        <title>Evaluation of Human, Animal and Environmental Mycobacterium chelonae Isolates by Core Genome Phylogenomic Analysis, Targeted Gene Comparison, and Anti-microbial Susceptibility Patterns: A Tale of Mistaken Identities.</title>
        <authorList>
            <person name="Fogelson S.B."/>
            <person name="Camus A.C."/>
            <person name="Lorenz W."/>
            <person name="Vasireddy R."/>
            <person name="Vasireddy S."/>
            <person name="Smith T."/>
            <person name="Brown-Elliott B.A."/>
            <person name="Wallace R.J.Jr."/>
            <person name="Hasan N.A."/>
            <person name="Reischl U."/>
            <person name="Sanchez S."/>
        </authorList>
    </citation>
    <scope>NUCLEOTIDE SEQUENCE [LARGE SCALE GENOMIC DNA]</scope>
    <source>
        <strain evidence="5 6">24999</strain>
    </source>
</reference>
<dbReference type="EMBL" id="MLHV01000006">
    <property type="protein sequence ID" value="OHU01541.1"/>
    <property type="molecule type" value="Genomic_DNA"/>
</dbReference>
<keyword evidence="3" id="KW-0238">DNA-binding</keyword>
<dbReference type="CDD" id="cd16961">
    <property type="entry name" value="RMtype1_S_TRD-CR_like"/>
    <property type="match status" value="1"/>
</dbReference>
<dbReference type="STRING" id="1908205.BKG60_05530"/>
<keyword evidence="2" id="KW-0680">Restriction system</keyword>
<dbReference type="RefSeq" id="WP_070944427.1">
    <property type="nucleotide sequence ID" value="NZ_MLCL01000023.1"/>
</dbReference>
<evidence type="ECO:0000259" key="4">
    <source>
        <dbReference type="Pfam" id="PF01420"/>
    </source>
</evidence>
<dbReference type="InterPro" id="IPR044946">
    <property type="entry name" value="Restrct_endonuc_typeI_TRD_sf"/>
</dbReference>
<comment type="similarity">
    <text evidence="1">Belongs to the type-I restriction system S methylase family.</text>
</comment>
<dbReference type="SUPFAM" id="SSF116734">
    <property type="entry name" value="DNA methylase specificity domain"/>
    <property type="match status" value="2"/>
</dbReference>
<dbReference type="Proteomes" id="UP000179636">
    <property type="component" value="Unassembled WGS sequence"/>
</dbReference>
<name>A0A1S1K6B3_9MYCO</name>
<sequence length="463" mass="51073">MFRDLPRYEAYAPAGNWVTQVPANWSWKPARTIFAERKQAGFVDEEMLSVTIGRGVIRQADLLSTTAKKDSSNADKSKYKLVEPGDVVYNKMRAWQGAAGRSAYRGIVSPAYVVMTPRSGLSDYFHHVVRTPMFAKEAERWSYGITSDQWSLRPEHFKMVRFPVPPAEEQAAIVKYLAHANARIDKAIAAKRRLVGLLNEQKRSVANAIVTQGVGQSELVASGVPWLGDVPRGWDVAPLKRYWSVTDCKHLTVPFVDEGIPLASVSQAQRFLLDLSDAKRTDKASFESLIEGGREPRRGDLIYCRNVGVGAAAVVDTDETFAMGQDVCLLRSKDQNPYFLNHYLQSNAMRAQLELILVGSTFRRINVEDVRSLVILVPPLLRQSQLVKAIEEEITPSDAAIAQAQSEIALLQEFRTCLVADVVTGQVDVRAIAATLPDAGEAVVAVAADSDDELDEVAEGGDE</sequence>
<protein>
    <recommendedName>
        <fullName evidence="4">Type I restriction modification DNA specificity domain-containing protein</fullName>
    </recommendedName>
</protein>
<keyword evidence="6" id="KW-1185">Reference proteome</keyword>
<dbReference type="AlphaFoldDB" id="A0A1S1K6B3"/>
<dbReference type="GO" id="GO:0009307">
    <property type="term" value="P:DNA restriction-modification system"/>
    <property type="evidence" value="ECO:0007669"/>
    <property type="project" value="UniProtKB-KW"/>
</dbReference>
<evidence type="ECO:0000256" key="3">
    <source>
        <dbReference type="ARBA" id="ARBA00023125"/>
    </source>
</evidence>
<feature type="domain" description="Type I restriction modification DNA specificity" evidence="4">
    <location>
        <begin position="311"/>
        <end position="391"/>
    </location>
</feature>
<dbReference type="Pfam" id="PF01420">
    <property type="entry name" value="Methylase_S"/>
    <property type="match status" value="1"/>
</dbReference>
<dbReference type="Gene3D" id="3.90.220.20">
    <property type="entry name" value="DNA methylase specificity domains"/>
    <property type="match status" value="2"/>
</dbReference>